<feature type="chain" id="PRO_5019166949" evidence="4">
    <location>
        <begin position="40"/>
        <end position="408"/>
    </location>
</feature>
<evidence type="ECO:0000256" key="2">
    <source>
        <dbReference type="ARBA" id="ARBA00022729"/>
    </source>
</evidence>
<dbReference type="PANTHER" id="PTHR30483">
    <property type="entry name" value="LEUCINE-SPECIFIC-BINDING PROTEIN"/>
    <property type="match status" value="1"/>
</dbReference>
<dbReference type="PANTHER" id="PTHR30483:SF6">
    <property type="entry name" value="PERIPLASMIC BINDING PROTEIN OF ABC TRANSPORTER FOR NATURAL AMINO ACIDS"/>
    <property type="match status" value="1"/>
</dbReference>
<proteinExistence type="inferred from homology"/>
<accession>A0A418VW97</accession>
<dbReference type="PROSITE" id="PS51257">
    <property type="entry name" value="PROKAR_LIPOPROTEIN"/>
    <property type="match status" value="1"/>
</dbReference>
<protein>
    <submittedName>
        <fullName evidence="6">Penicillin-binding protein activator</fullName>
    </submittedName>
</protein>
<keyword evidence="3" id="KW-0029">Amino-acid transport</keyword>
<evidence type="ECO:0000256" key="3">
    <source>
        <dbReference type="ARBA" id="ARBA00022970"/>
    </source>
</evidence>
<dbReference type="AlphaFoldDB" id="A0A418VW97"/>
<evidence type="ECO:0000259" key="5">
    <source>
        <dbReference type="Pfam" id="PF13458"/>
    </source>
</evidence>
<dbReference type="EMBL" id="QYUL01000002">
    <property type="protein sequence ID" value="RJF81414.1"/>
    <property type="molecule type" value="Genomic_DNA"/>
</dbReference>
<dbReference type="Gene3D" id="3.40.50.2300">
    <property type="match status" value="2"/>
</dbReference>
<dbReference type="OrthoDB" id="7210494at2"/>
<dbReference type="GO" id="GO:0006865">
    <property type="term" value="P:amino acid transport"/>
    <property type="evidence" value="ECO:0007669"/>
    <property type="project" value="UniProtKB-KW"/>
</dbReference>
<feature type="signal peptide" evidence="4">
    <location>
        <begin position="1"/>
        <end position="39"/>
    </location>
</feature>
<evidence type="ECO:0000256" key="1">
    <source>
        <dbReference type="ARBA" id="ARBA00010062"/>
    </source>
</evidence>
<name>A0A418VW97_9PROT</name>
<keyword evidence="2 4" id="KW-0732">Signal</keyword>
<dbReference type="SUPFAM" id="SSF53822">
    <property type="entry name" value="Periplasmic binding protein-like I"/>
    <property type="match status" value="1"/>
</dbReference>
<dbReference type="CDD" id="cd06339">
    <property type="entry name" value="PBP1_YraM_LppC_lipoprotein-like"/>
    <property type="match status" value="1"/>
</dbReference>
<feature type="domain" description="Leucine-binding protein" evidence="5">
    <location>
        <begin position="66"/>
        <end position="391"/>
    </location>
</feature>
<reference evidence="6 7" key="1">
    <citation type="submission" date="2018-09" db="EMBL/GenBank/DDBJ databases">
        <authorList>
            <person name="Zhu H."/>
        </authorList>
    </citation>
    <scope>NUCLEOTIDE SEQUENCE [LARGE SCALE GENOMIC DNA]</scope>
    <source>
        <strain evidence="6 7">K2W22B-5</strain>
    </source>
</reference>
<evidence type="ECO:0000256" key="4">
    <source>
        <dbReference type="SAM" id="SignalP"/>
    </source>
</evidence>
<dbReference type="Proteomes" id="UP000283458">
    <property type="component" value="Unassembled WGS sequence"/>
</dbReference>
<evidence type="ECO:0000313" key="7">
    <source>
        <dbReference type="Proteomes" id="UP000283458"/>
    </source>
</evidence>
<comment type="similarity">
    <text evidence="1">Belongs to the leucine-binding protein family.</text>
</comment>
<sequence>MWRQSVARLATAFSLGLKRHGVAALLIAGGLSACSTVTAPPPVAQGPQPGATSASASGSSADASETVKVALLLPLTGPSAGIGQSMLDAAQLALFDMAGDRFELLPRDTKGSPAGAAEAARQALAEGARLILGPLFAAEVAAVKPVAQNAGVDVLAFTNDWTQAGNGAFVMGFVPADQVGRVAGFAKSRGVSRFVVLAPRTPYGDAVVSAMQGATERLGAVAQVERYDAAVTDLSGPAKQVAQGVGQPQAVLLAEGGNRAQGLAAALAANGVSPQQVKFLGTGLWDDAQQGTAALGQEPALVGGWYAAPTPQARAAFESKFEQTYGRKPPRIATLAYDATSVAAVLSRAGGAMDRKAMTNPSGFEGLDGLFRLRANGLVERGLAVLEVAPTGARVVDAAPPSFDVLGQ</sequence>
<dbReference type="Pfam" id="PF13458">
    <property type="entry name" value="Peripla_BP_6"/>
    <property type="match status" value="1"/>
</dbReference>
<evidence type="ECO:0000313" key="6">
    <source>
        <dbReference type="EMBL" id="RJF81414.1"/>
    </source>
</evidence>
<keyword evidence="7" id="KW-1185">Reference proteome</keyword>
<dbReference type="InterPro" id="IPR028081">
    <property type="entry name" value="Leu-bd"/>
</dbReference>
<comment type="caution">
    <text evidence="6">The sequence shown here is derived from an EMBL/GenBank/DDBJ whole genome shotgun (WGS) entry which is preliminary data.</text>
</comment>
<organism evidence="6 7">
    <name type="scientific">Azospirillum cavernae</name>
    <dbReference type="NCBI Taxonomy" id="2320860"/>
    <lineage>
        <taxon>Bacteria</taxon>
        <taxon>Pseudomonadati</taxon>
        <taxon>Pseudomonadota</taxon>
        <taxon>Alphaproteobacteria</taxon>
        <taxon>Rhodospirillales</taxon>
        <taxon>Azospirillaceae</taxon>
        <taxon>Azospirillum</taxon>
    </lineage>
</organism>
<dbReference type="InterPro" id="IPR028082">
    <property type="entry name" value="Peripla_BP_I"/>
</dbReference>
<keyword evidence="3" id="KW-0813">Transport</keyword>
<gene>
    <name evidence="6" type="ORF">D3877_14710</name>
</gene>
<dbReference type="InterPro" id="IPR051010">
    <property type="entry name" value="BCAA_transport"/>
</dbReference>